<proteinExistence type="predicted"/>
<keyword evidence="2" id="KW-0732">Signal</keyword>
<keyword evidence="4" id="KW-1185">Reference proteome</keyword>
<evidence type="ECO:0000256" key="1">
    <source>
        <dbReference type="SAM" id="MobiDB-lite"/>
    </source>
</evidence>
<dbReference type="EMBL" id="RFFH01000030">
    <property type="protein sequence ID" value="RMI27824.1"/>
    <property type="molecule type" value="Genomic_DNA"/>
</dbReference>
<evidence type="ECO:0000256" key="2">
    <source>
        <dbReference type="SAM" id="SignalP"/>
    </source>
</evidence>
<dbReference type="AlphaFoldDB" id="A0A3M2KS51"/>
<feature type="signal peptide" evidence="2">
    <location>
        <begin position="1"/>
        <end position="23"/>
    </location>
</feature>
<dbReference type="Proteomes" id="UP000279275">
    <property type="component" value="Unassembled WGS sequence"/>
</dbReference>
<reference evidence="3 4" key="1">
    <citation type="submission" date="2018-10" db="EMBL/GenBank/DDBJ databases">
        <title>Isolation from cow dung.</title>
        <authorList>
            <person name="Ling L."/>
        </authorList>
    </citation>
    <scope>NUCLEOTIDE SEQUENCE [LARGE SCALE GENOMIC DNA]</scope>
    <source>
        <strain evidence="3 4">NEAU-LL90</strain>
    </source>
</reference>
<accession>A0A3M2KS51</accession>
<organism evidence="3 4">
    <name type="scientific">Nocardia stercoris</name>
    <dbReference type="NCBI Taxonomy" id="2483361"/>
    <lineage>
        <taxon>Bacteria</taxon>
        <taxon>Bacillati</taxon>
        <taxon>Actinomycetota</taxon>
        <taxon>Actinomycetes</taxon>
        <taxon>Mycobacteriales</taxon>
        <taxon>Nocardiaceae</taxon>
        <taxon>Nocardia</taxon>
    </lineage>
</organism>
<gene>
    <name evidence="3" type="ORF">EBN03_32795</name>
</gene>
<dbReference type="RefSeq" id="WP_122192059.1">
    <property type="nucleotide sequence ID" value="NZ_RFFH01000030.1"/>
</dbReference>
<dbReference type="OrthoDB" id="3820986at2"/>
<feature type="compositionally biased region" description="Gly residues" evidence="1">
    <location>
        <begin position="212"/>
        <end position="222"/>
    </location>
</feature>
<evidence type="ECO:0008006" key="5">
    <source>
        <dbReference type="Google" id="ProtNLM"/>
    </source>
</evidence>
<comment type="caution">
    <text evidence="3">The sequence shown here is derived from an EMBL/GenBank/DDBJ whole genome shotgun (WGS) entry which is preliminary data.</text>
</comment>
<name>A0A3M2KS51_9NOCA</name>
<feature type="region of interest" description="Disordered" evidence="1">
    <location>
        <begin position="205"/>
        <end position="225"/>
    </location>
</feature>
<protein>
    <recommendedName>
        <fullName evidence="5">Cyclase</fullName>
    </recommendedName>
</protein>
<evidence type="ECO:0000313" key="3">
    <source>
        <dbReference type="EMBL" id="RMI27824.1"/>
    </source>
</evidence>
<sequence>MRSNLVRASALTSLILAPAAAAANPVAATPVTITYQCQATPPLSAPQTLTMSLGVSATAPSTANAGDSVAITLAPAAMQVPGTVSGHTLDNIRGVQLTLPVPTDSTYVSGTLTGGTVSATITRSGGTITVSAPDAVAGGTAFTLPAAAIDVTATAAGTITSTVGGTSYSDPGLTFTASVESGTILGAVDVPVACYPSPAPTLTTTTVTTANPGGGTGGGSGSSGSSLLSNLPLLGSLSGATKS</sequence>
<feature type="chain" id="PRO_5038523612" description="Cyclase" evidence="2">
    <location>
        <begin position="24"/>
        <end position="243"/>
    </location>
</feature>
<evidence type="ECO:0000313" key="4">
    <source>
        <dbReference type="Proteomes" id="UP000279275"/>
    </source>
</evidence>